<evidence type="ECO:0000313" key="1">
    <source>
        <dbReference type="EMBL" id="COY35776.1"/>
    </source>
</evidence>
<gene>
    <name evidence="1" type="ORF">ERS007739_02483</name>
</gene>
<evidence type="ECO:0000313" key="2">
    <source>
        <dbReference type="Proteomes" id="UP000039021"/>
    </source>
</evidence>
<dbReference type="Proteomes" id="UP000039021">
    <property type="component" value="Unassembled WGS sequence"/>
</dbReference>
<dbReference type="EMBL" id="CSBK01001144">
    <property type="protein sequence ID" value="COY35776.1"/>
    <property type="molecule type" value="Genomic_DNA"/>
</dbReference>
<proteinExistence type="predicted"/>
<protein>
    <submittedName>
        <fullName evidence="1">Uncharacterized protein</fullName>
    </submittedName>
</protein>
<sequence length="142" mass="15487">MLDIFPIQTSVAHPQRGNCHRSNVEFTDHADEINEAGVDIGQLRRCTPVFLGGEVDDVFRSVELSGVDDEHLADGNFAAFARLFVGGEHLGVAAFELQRNSLAHHPNTVDGVDERFGVSPKEVARAVRDHMASSFLSSTCRA</sequence>
<comment type="caution">
    <text evidence="1">The sequence shown here is derived from an EMBL/GenBank/DDBJ whole genome shotgun (WGS) entry which is preliminary data.</text>
</comment>
<reference evidence="2" key="1">
    <citation type="submission" date="2015-03" db="EMBL/GenBank/DDBJ databases">
        <authorList>
            <consortium name="Pathogen Informatics"/>
        </authorList>
    </citation>
    <scope>NUCLEOTIDE SEQUENCE [LARGE SCALE GENOMIC DNA]</scope>
    <source>
        <strain evidence="2">N09902308</strain>
    </source>
</reference>
<organism evidence="1 2">
    <name type="scientific">Mycobacterium tuberculosis</name>
    <dbReference type="NCBI Taxonomy" id="1773"/>
    <lineage>
        <taxon>Bacteria</taxon>
        <taxon>Bacillati</taxon>
        <taxon>Actinomycetota</taxon>
        <taxon>Actinomycetes</taxon>
        <taxon>Mycobacteriales</taxon>
        <taxon>Mycobacteriaceae</taxon>
        <taxon>Mycobacterium</taxon>
        <taxon>Mycobacterium tuberculosis complex</taxon>
    </lineage>
</organism>
<name>A0A916LBS8_MYCTX</name>
<dbReference type="AlphaFoldDB" id="A0A916LBS8"/>
<accession>A0A916LBS8</accession>